<evidence type="ECO:0000256" key="5">
    <source>
        <dbReference type="ARBA" id="ARBA00022989"/>
    </source>
</evidence>
<organism evidence="9 10">
    <name type="scientific">Sphaerochaeta halotolerans</name>
    <dbReference type="NCBI Taxonomy" id="2293840"/>
    <lineage>
        <taxon>Bacteria</taxon>
        <taxon>Pseudomonadati</taxon>
        <taxon>Spirochaetota</taxon>
        <taxon>Spirochaetia</taxon>
        <taxon>Spirochaetales</taxon>
        <taxon>Sphaerochaetaceae</taxon>
        <taxon>Sphaerochaeta</taxon>
    </lineage>
</organism>
<dbReference type="SUPFAM" id="SSF161098">
    <property type="entry name" value="MetI-like"/>
    <property type="match status" value="1"/>
</dbReference>
<name>A0A372MK72_9SPIR</name>
<comment type="similarity">
    <text evidence="7">Belongs to the binding-protein-dependent transport system permease family.</text>
</comment>
<gene>
    <name evidence="9" type="ORF">DYP60_00975</name>
</gene>
<dbReference type="GO" id="GO:0055085">
    <property type="term" value="P:transmembrane transport"/>
    <property type="evidence" value="ECO:0007669"/>
    <property type="project" value="InterPro"/>
</dbReference>
<feature type="transmembrane region" description="Helical" evidence="7">
    <location>
        <begin position="144"/>
        <end position="163"/>
    </location>
</feature>
<evidence type="ECO:0000256" key="7">
    <source>
        <dbReference type="RuleBase" id="RU363032"/>
    </source>
</evidence>
<evidence type="ECO:0000256" key="3">
    <source>
        <dbReference type="ARBA" id="ARBA00022475"/>
    </source>
</evidence>
<dbReference type="RefSeq" id="WP_117328996.1">
    <property type="nucleotide sequence ID" value="NZ_QUWK01000001.1"/>
</dbReference>
<dbReference type="InterPro" id="IPR035906">
    <property type="entry name" value="MetI-like_sf"/>
</dbReference>
<sequence length="278" mass="31894">MKQKQADRYRLLLIALVAIIYIFPFLWMLSNSFMSEKNIFSVPPKFIPDLLFTDQVLDNYKEVFTQYNFGRYTINSLWVYTLAAFGQIVVCSLAGFALSTMQFRGKALIFSLLIFTLMIPVQVTIIPEYYLFLKLNWMDTYLPLIVPSFLAGAFGTFMLKEFFSQVPRPLFDAGIIDGVNAYQMFARIYLPQATSPLATLFIIAFMNNWNDLLRPMLYISSRDLYTVTIALSQFQNQYGVKWNLLLAGSVLSVLPLLVIFAFSQRYIIESTMSSGIKG</sequence>
<feature type="transmembrane region" description="Helical" evidence="7">
    <location>
        <begin position="110"/>
        <end position="132"/>
    </location>
</feature>
<evidence type="ECO:0000313" key="9">
    <source>
        <dbReference type="EMBL" id="RFU96175.1"/>
    </source>
</evidence>
<proteinExistence type="inferred from homology"/>
<reference evidence="10" key="1">
    <citation type="submission" date="2018-08" db="EMBL/GenBank/DDBJ databases">
        <authorList>
            <person name="Grouzdev D.S."/>
            <person name="Krutkina M.S."/>
        </authorList>
    </citation>
    <scope>NUCLEOTIDE SEQUENCE [LARGE SCALE GENOMIC DNA]</scope>
    <source>
        <strain evidence="10">4-11</strain>
    </source>
</reference>
<dbReference type="GO" id="GO:0005886">
    <property type="term" value="C:plasma membrane"/>
    <property type="evidence" value="ECO:0007669"/>
    <property type="project" value="UniProtKB-SubCell"/>
</dbReference>
<reference evidence="9 10" key="2">
    <citation type="submission" date="2018-09" db="EMBL/GenBank/DDBJ databases">
        <title>Genome of Sphaerochaeta halotolerans strain 4-11.</title>
        <authorList>
            <person name="Nazina T.N."/>
            <person name="Sokolova D.S."/>
        </authorList>
    </citation>
    <scope>NUCLEOTIDE SEQUENCE [LARGE SCALE GENOMIC DNA]</scope>
    <source>
        <strain evidence="9 10">4-11</strain>
    </source>
</reference>
<keyword evidence="10" id="KW-1185">Reference proteome</keyword>
<evidence type="ECO:0000256" key="4">
    <source>
        <dbReference type="ARBA" id="ARBA00022692"/>
    </source>
</evidence>
<dbReference type="Proteomes" id="UP000264002">
    <property type="component" value="Unassembled WGS sequence"/>
</dbReference>
<dbReference type="PANTHER" id="PTHR43744:SF12">
    <property type="entry name" value="ABC TRANSPORTER PERMEASE PROTEIN MG189-RELATED"/>
    <property type="match status" value="1"/>
</dbReference>
<evidence type="ECO:0000259" key="8">
    <source>
        <dbReference type="PROSITE" id="PS50928"/>
    </source>
</evidence>
<accession>A0A372MK72</accession>
<feature type="transmembrane region" description="Helical" evidence="7">
    <location>
        <begin position="184"/>
        <end position="206"/>
    </location>
</feature>
<dbReference type="AlphaFoldDB" id="A0A372MK72"/>
<feature type="transmembrane region" description="Helical" evidence="7">
    <location>
        <begin position="242"/>
        <end position="262"/>
    </location>
</feature>
<feature type="transmembrane region" description="Helical" evidence="7">
    <location>
        <begin position="77"/>
        <end position="98"/>
    </location>
</feature>
<evidence type="ECO:0000256" key="6">
    <source>
        <dbReference type="ARBA" id="ARBA00023136"/>
    </source>
</evidence>
<protein>
    <submittedName>
        <fullName evidence="9">Carbohydrate ABC transporter permease</fullName>
    </submittedName>
</protein>
<dbReference type="CDD" id="cd06261">
    <property type="entry name" value="TM_PBP2"/>
    <property type="match status" value="1"/>
</dbReference>
<dbReference type="PANTHER" id="PTHR43744">
    <property type="entry name" value="ABC TRANSPORTER PERMEASE PROTEIN MG189-RELATED-RELATED"/>
    <property type="match status" value="1"/>
</dbReference>
<dbReference type="Gene3D" id="1.10.3720.10">
    <property type="entry name" value="MetI-like"/>
    <property type="match status" value="1"/>
</dbReference>
<evidence type="ECO:0000256" key="2">
    <source>
        <dbReference type="ARBA" id="ARBA00022448"/>
    </source>
</evidence>
<evidence type="ECO:0000313" key="10">
    <source>
        <dbReference type="Proteomes" id="UP000264002"/>
    </source>
</evidence>
<keyword evidence="4 7" id="KW-0812">Transmembrane</keyword>
<keyword evidence="5 7" id="KW-1133">Transmembrane helix</keyword>
<keyword evidence="3" id="KW-1003">Cell membrane</keyword>
<dbReference type="Pfam" id="PF00528">
    <property type="entry name" value="BPD_transp_1"/>
    <property type="match status" value="1"/>
</dbReference>
<dbReference type="EMBL" id="QUWK01000001">
    <property type="protein sequence ID" value="RFU96175.1"/>
    <property type="molecule type" value="Genomic_DNA"/>
</dbReference>
<keyword evidence="6 7" id="KW-0472">Membrane</keyword>
<comment type="caution">
    <text evidence="9">The sequence shown here is derived from an EMBL/GenBank/DDBJ whole genome shotgun (WGS) entry which is preliminary data.</text>
</comment>
<dbReference type="InterPro" id="IPR000515">
    <property type="entry name" value="MetI-like"/>
</dbReference>
<feature type="transmembrane region" description="Helical" evidence="7">
    <location>
        <begin position="12"/>
        <end position="30"/>
    </location>
</feature>
<feature type="domain" description="ABC transmembrane type-1" evidence="8">
    <location>
        <begin position="73"/>
        <end position="263"/>
    </location>
</feature>
<keyword evidence="2 7" id="KW-0813">Transport</keyword>
<dbReference type="PROSITE" id="PS50928">
    <property type="entry name" value="ABC_TM1"/>
    <property type="match status" value="1"/>
</dbReference>
<evidence type="ECO:0000256" key="1">
    <source>
        <dbReference type="ARBA" id="ARBA00004651"/>
    </source>
</evidence>
<comment type="subcellular location">
    <subcellularLocation>
        <location evidence="1 7">Cell membrane</location>
        <topology evidence="1 7">Multi-pass membrane protein</topology>
    </subcellularLocation>
</comment>